<dbReference type="SMART" id="SM00443">
    <property type="entry name" value="G_patch"/>
    <property type="match status" value="1"/>
</dbReference>
<dbReference type="InterPro" id="IPR000467">
    <property type="entry name" value="G_patch_dom"/>
</dbReference>
<feature type="region of interest" description="Disordered" evidence="1">
    <location>
        <begin position="778"/>
        <end position="812"/>
    </location>
</feature>
<dbReference type="PROSITE" id="PS50174">
    <property type="entry name" value="G_PATCH"/>
    <property type="match status" value="1"/>
</dbReference>
<feature type="region of interest" description="Disordered" evidence="1">
    <location>
        <begin position="121"/>
        <end position="170"/>
    </location>
</feature>
<feature type="compositionally biased region" description="Polar residues" evidence="1">
    <location>
        <begin position="135"/>
        <end position="160"/>
    </location>
</feature>
<name>A0AAD4M5K6_9AGAM</name>
<feature type="region of interest" description="Disordered" evidence="1">
    <location>
        <begin position="184"/>
        <end position="239"/>
    </location>
</feature>
<organism evidence="3 4">
    <name type="scientific">Multifurca ochricompacta</name>
    <dbReference type="NCBI Taxonomy" id="376703"/>
    <lineage>
        <taxon>Eukaryota</taxon>
        <taxon>Fungi</taxon>
        <taxon>Dikarya</taxon>
        <taxon>Basidiomycota</taxon>
        <taxon>Agaricomycotina</taxon>
        <taxon>Agaricomycetes</taxon>
        <taxon>Russulales</taxon>
        <taxon>Russulaceae</taxon>
        <taxon>Multifurca</taxon>
    </lineage>
</organism>
<comment type="caution">
    <text evidence="3">The sequence shown here is derived from an EMBL/GenBank/DDBJ whole genome shotgun (WGS) entry which is preliminary data.</text>
</comment>
<protein>
    <recommendedName>
        <fullName evidence="2">G-patch domain-containing protein</fullName>
    </recommendedName>
</protein>
<feature type="region of interest" description="Disordered" evidence="1">
    <location>
        <begin position="426"/>
        <end position="454"/>
    </location>
</feature>
<dbReference type="GO" id="GO:0003676">
    <property type="term" value="F:nucleic acid binding"/>
    <property type="evidence" value="ECO:0007669"/>
    <property type="project" value="InterPro"/>
</dbReference>
<evidence type="ECO:0000259" key="2">
    <source>
        <dbReference type="PROSITE" id="PS50174"/>
    </source>
</evidence>
<gene>
    <name evidence="3" type="ORF">B0F90DRAFT_1917073</name>
</gene>
<feature type="region of interest" description="Disordered" evidence="1">
    <location>
        <begin position="1"/>
        <end position="22"/>
    </location>
</feature>
<feature type="region of interest" description="Disordered" evidence="1">
    <location>
        <begin position="545"/>
        <end position="582"/>
    </location>
</feature>
<dbReference type="Proteomes" id="UP001203297">
    <property type="component" value="Unassembled WGS sequence"/>
</dbReference>
<evidence type="ECO:0000256" key="1">
    <source>
        <dbReference type="SAM" id="MobiDB-lite"/>
    </source>
</evidence>
<dbReference type="EMBL" id="WTXG01000011">
    <property type="protein sequence ID" value="KAI0302387.1"/>
    <property type="molecule type" value="Genomic_DNA"/>
</dbReference>
<sequence>MTNAGGIGSRSSPIIIDDDDDNNQLPIDIDTVKAQDPIPTRQGPNYSNNGIGYSILIRMGYKPGYGLGVNLEGVTSPVKARVRPQSLPVGLGARNAIRSKTVPPRNAQSLKKSVLATATSQAHVIPATSKRAHETTPSLPADKTTTPNERQPEQSLNQDPQPYPQPFSLSGIASQSVSTIPFCIDPSSRDRSNLSHGDSVRKVVTRRTRSSTSKTHQLDSLRASDATKDGANRVPLPTPNVPLPFFPIPSLVPLHLPMLPIGSQVSMPVNSPLASVDVNSRSIHPPPLPSTGISYIVNSKGKNAILGMSTDNRPGETRGSFPKQLEPPPNPSCSVVMEILPRKFRTEPFVLQWLSQFTFQPTRYKIMEGKVFFEFNSEREAHLAWNSPRMSGKGGLQGVRLFWYRDVSPSTTMEPGSNGKVKATRTVANSTKAQPQLVSDPPTTMASEGCPGPQEAHLRPHVRPYNLALYPLLSPSSAVKVEVEHQDPRVVTILPVKDAITHPNKQGSLVTPSSDKISESSSIHYPTAMPSFSVAHALSSDPIGNGTTAGDIEMKDSTSGGATDFAAASSSSSRTSPPLVPPLSPKTLDSWVTTLPFSHPVHPIPQSQELMQANQSAMDTSHSGPDVEQTRFNEASPITDNSMETVDAVALAKELALRQMVLQSRKRKVAETPSSQQPTLDTSRNSLKELAVDFIADAITRPPPAKRARFTPSASTLAAWGERLERHIRKSKFIMAKMQATRSKLERDRLLVHLREHNRLIDEEKTAFFSSPVEVAAPISPWPDSHPDGGILVLSDTEDDDDDDMTDDMDEV</sequence>
<evidence type="ECO:0000313" key="4">
    <source>
        <dbReference type="Proteomes" id="UP001203297"/>
    </source>
</evidence>
<dbReference type="AlphaFoldDB" id="A0AAD4M5K6"/>
<feature type="domain" description="G-patch" evidence="2">
    <location>
        <begin position="48"/>
        <end position="96"/>
    </location>
</feature>
<feature type="compositionally biased region" description="Basic and acidic residues" evidence="1">
    <location>
        <begin position="187"/>
        <end position="201"/>
    </location>
</feature>
<accession>A0AAD4M5K6</accession>
<feature type="compositionally biased region" description="Acidic residues" evidence="1">
    <location>
        <begin position="796"/>
        <end position="812"/>
    </location>
</feature>
<feature type="compositionally biased region" description="Low complexity" evidence="1">
    <location>
        <begin position="557"/>
        <end position="577"/>
    </location>
</feature>
<keyword evidence="4" id="KW-1185">Reference proteome</keyword>
<proteinExistence type="predicted"/>
<reference evidence="3" key="1">
    <citation type="journal article" date="2022" name="New Phytol.">
        <title>Evolutionary transition to the ectomycorrhizal habit in the genomes of a hyperdiverse lineage of mushroom-forming fungi.</title>
        <authorList>
            <person name="Looney B."/>
            <person name="Miyauchi S."/>
            <person name="Morin E."/>
            <person name="Drula E."/>
            <person name="Courty P.E."/>
            <person name="Kohler A."/>
            <person name="Kuo A."/>
            <person name="LaButti K."/>
            <person name="Pangilinan J."/>
            <person name="Lipzen A."/>
            <person name="Riley R."/>
            <person name="Andreopoulos W."/>
            <person name="He G."/>
            <person name="Johnson J."/>
            <person name="Nolan M."/>
            <person name="Tritt A."/>
            <person name="Barry K.W."/>
            <person name="Grigoriev I.V."/>
            <person name="Nagy L.G."/>
            <person name="Hibbett D."/>
            <person name="Henrissat B."/>
            <person name="Matheny P.B."/>
            <person name="Labbe J."/>
            <person name="Martin F.M."/>
        </authorList>
    </citation>
    <scope>NUCLEOTIDE SEQUENCE</scope>
    <source>
        <strain evidence="3">BPL690</strain>
    </source>
</reference>
<dbReference type="Pfam" id="PF01585">
    <property type="entry name" value="G-patch"/>
    <property type="match status" value="1"/>
</dbReference>
<evidence type="ECO:0000313" key="3">
    <source>
        <dbReference type="EMBL" id="KAI0302387.1"/>
    </source>
</evidence>
<feature type="compositionally biased region" description="Polar residues" evidence="1">
    <location>
        <begin position="426"/>
        <end position="446"/>
    </location>
</feature>